<dbReference type="PANTHER" id="PTHR34846:SF11">
    <property type="entry name" value="4-CARBOXYMUCONOLACTONE DECARBOXYLASE FAMILY PROTEIN (AFU_ORTHOLOGUE AFUA_6G11590)"/>
    <property type="match status" value="1"/>
</dbReference>
<evidence type="ECO:0000313" key="3">
    <source>
        <dbReference type="Proteomes" id="UP000199071"/>
    </source>
</evidence>
<dbReference type="InterPro" id="IPR003779">
    <property type="entry name" value="CMD-like"/>
</dbReference>
<dbReference type="InterPro" id="IPR029032">
    <property type="entry name" value="AhpD-like"/>
</dbReference>
<dbReference type="STRING" id="665467.SAMN02982931_03966"/>
<feature type="domain" description="Carboxymuconolactone decarboxylase-like" evidence="1">
    <location>
        <begin position="44"/>
        <end position="121"/>
    </location>
</feature>
<dbReference type="GO" id="GO:0051920">
    <property type="term" value="F:peroxiredoxin activity"/>
    <property type="evidence" value="ECO:0007669"/>
    <property type="project" value="InterPro"/>
</dbReference>
<dbReference type="Proteomes" id="UP000199071">
    <property type="component" value="Unassembled WGS sequence"/>
</dbReference>
<dbReference type="Gene3D" id="1.20.1290.10">
    <property type="entry name" value="AhpD-like"/>
    <property type="match status" value="1"/>
</dbReference>
<sequence length="182" mass="19794">MATLPFDPDKLAPADRAIYDRLKAHRAAVGAPFTGPYLALMNHPQLAEKIEALGYFLKFDGALPRAVYQVVVLTVARTCRAAFEWIDHVDHAREAGVPDEVIEAIRAGRTADLAEPFATALPVIEAALAWTDVPEPAQERAIARFGMKGFVELVVLSGFYQMFSGINEGFAVNPPSGTEPPF</sequence>
<organism evidence="2 3">
    <name type="scientific">Bauldia litoralis</name>
    <dbReference type="NCBI Taxonomy" id="665467"/>
    <lineage>
        <taxon>Bacteria</taxon>
        <taxon>Pseudomonadati</taxon>
        <taxon>Pseudomonadota</taxon>
        <taxon>Alphaproteobacteria</taxon>
        <taxon>Hyphomicrobiales</taxon>
        <taxon>Kaistiaceae</taxon>
        <taxon>Bauldia</taxon>
    </lineage>
</organism>
<dbReference type="RefSeq" id="WP_090879176.1">
    <property type="nucleotide sequence ID" value="NZ_FMXQ01000009.1"/>
</dbReference>
<dbReference type="AlphaFoldDB" id="A0A1G6DZS7"/>
<proteinExistence type="predicted"/>
<dbReference type="PANTHER" id="PTHR34846">
    <property type="entry name" value="4-CARBOXYMUCONOLACTONE DECARBOXYLASE FAMILY PROTEIN (AFU_ORTHOLOGUE AFUA_6G11590)"/>
    <property type="match status" value="1"/>
</dbReference>
<evidence type="ECO:0000259" key="1">
    <source>
        <dbReference type="Pfam" id="PF02627"/>
    </source>
</evidence>
<evidence type="ECO:0000313" key="2">
    <source>
        <dbReference type="EMBL" id="SDB50653.1"/>
    </source>
</evidence>
<keyword evidence="3" id="KW-1185">Reference proteome</keyword>
<reference evidence="2 3" key="1">
    <citation type="submission" date="2016-10" db="EMBL/GenBank/DDBJ databases">
        <authorList>
            <person name="de Groot N.N."/>
        </authorList>
    </citation>
    <scope>NUCLEOTIDE SEQUENCE [LARGE SCALE GENOMIC DNA]</scope>
    <source>
        <strain evidence="2 3">ATCC 35022</strain>
    </source>
</reference>
<name>A0A1G6DZS7_9HYPH</name>
<dbReference type="EMBL" id="FMXQ01000009">
    <property type="protein sequence ID" value="SDB50653.1"/>
    <property type="molecule type" value="Genomic_DNA"/>
</dbReference>
<gene>
    <name evidence="2" type="ORF">SAMN02982931_03966</name>
</gene>
<dbReference type="SUPFAM" id="SSF69118">
    <property type="entry name" value="AhpD-like"/>
    <property type="match status" value="1"/>
</dbReference>
<dbReference type="OrthoDB" id="9129225at2"/>
<dbReference type="Pfam" id="PF02627">
    <property type="entry name" value="CMD"/>
    <property type="match status" value="1"/>
</dbReference>
<accession>A0A1G6DZS7</accession>
<protein>
    <submittedName>
        <fullName evidence="2">4-carboxymuconolactone decarboxylase</fullName>
    </submittedName>
</protein>